<organism evidence="1 2">
    <name type="scientific">Hirsutella rhossiliensis</name>
    <dbReference type="NCBI Taxonomy" id="111463"/>
    <lineage>
        <taxon>Eukaryota</taxon>
        <taxon>Fungi</taxon>
        <taxon>Dikarya</taxon>
        <taxon>Ascomycota</taxon>
        <taxon>Pezizomycotina</taxon>
        <taxon>Sordariomycetes</taxon>
        <taxon>Hypocreomycetidae</taxon>
        <taxon>Hypocreales</taxon>
        <taxon>Ophiocordycipitaceae</taxon>
        <taxon>Hirsutella</taxon>
    </lineage>
</organism>
<sequence length="104" mass="11885">MSTIGDLLVQNPTNPVQVTDLQTGTNKEWADKYHSIKNIIVLTRVENGWVQADFQTACHPLYDDDTVRMNTSAVPLNERRWRLQTEADCELWFHSEISNVVLAA</sequence>
<dbReference type="RefSeq" id="XP_044716556.1">
    <property type="nucleotide sequence ID" value="XM_044868559.1"/>
</dbReference>
<dbReference type="OrthoDB" id="5237031at2759"/>
<comment type="caution">
    <text evidence="1">The sequence shown here is derived from an EMBL/GenBank/DDBJ whole genome shotgun (WGS) entry which is preliminary data.</text>
</comment>
<proteinExistence type="predicted"/>
<accession>A0A9P8SDS0</accession>
<reference evidence="1" key="1">
    <citation type="submission" date="2021-09" db="EMBL/GenBank/DDBJ databases">
        <title>A high-quality genome of the endoparasitic fungus Hirsutella rhossiliensis with a comparison of Hirsutella genomes reveals transposable elements contributing to genome size variation.</title>
        <authorList>
            <person name="Lin R."/>
            <person name="Jiao Y."/>
            <person name="Sun X."/>
            <person name="Ling J."/>
            <person name="Xie B."/>
            <person name="Cheng X."/>
        </authorList>
    </citation>
    <scope>NUCLEOTIDE SEQUENCE</scope>
    <source>
        <strain evidence="1">HR02</strain>
    </source>
</reference>
<evidence type="ECO:0000313" key="2">
    <source>
        <dbReference type="Proteomes" id="UP000824596"/>
    </source>
</evidence>
<dbReference type="AlphaFoldDB" id="A0A9P8SDS0"/>
<evidence type="ECO:0000313" key="1">
    <source>
        <dbReference type="EMBL" id="KAH0959043.1"/>
    </source>
</evidence>
<protein>
    <submittedName>
        <fullName evidence="1">Uncharacterized protein</fullName>
    </submittedName>
</protein>
<dbReference type="EMBL" id="JAIZPD010000014">
    <property type="protein sequence ID" value="KAH0959043.1"/>
    <property type="molecule type" value="Genomic_DNA"/>
</dbReference>
<dbReference type="GeneID" id="68359217"/>
<gene>
    <name evidence="1" type="ORF">HRG_10088</name>
</gene>
<dbReference type="Proteomes" id="UP000824596">
    <property type="component" value="Unassembled WGS sequence"/>
</dbReference>
<keyword evidence="2" id="KW-1185">Reference proteome</keyword>
<name>A0A9P8SDS0_9HYPO</name>